<keyword evidence="4" id="KW-1185">Reference proteome</keyword>
<feature type="chain" id="PRO_5047299898" evidence="1">
    <location>
        <begin position="23"/>
        <end position="195"/>
    </location>
</feature>
<dbReference type="SUPFAM" id="SSF101874">
    <property type="entry name" value="YceI-like"/>
    <property type="match status" value="1"/>
</dbReference>
<gene>
    <name evidence="3" type="ORF">AACH10_23605</name>
</gene>
<name>A0ABU9CN63_9BURK</name>
<dbReference type="PANTHER" id="PTHR34406:SF2">
    <property type="entry name" value="PERIPLASMIC PROTEIN"/>
    <property type="match status" value="1"/>
</dbReference>
<sequence length="195" mass="21508">MNLSMRCLPFVLALAAGHAARAEPVSYQLDPTHSFVHFEVLHFDTATLRGRFGPLQGEVELDRSARRGRVQVVVDVAQVSSGLPVLDARLRGPDLLDADGHPQAFFVAQGFDIDDGGAVRAVRGEFTLRGQGRPLTLVAERFRCYTHPLLRREVCGGDFTAEIERSAWGITYGLPFVADRVRLRVQVEAVRQSAN</sequence>
<dbReference type="PANTHER" id="PTHR34406">
    <property type="entry name" value="PROTEIN YCEI"/>
    <property type="match status" value="1"/>
</dbReference>
<evidence type="ECO:0000313" key="3">
    <source>
        <dbReference type="EMBL" id="MEK8053262.1"/>
    </source>
</evidence>
<dbReference type="SMART" id="SM00867">
    <property type="entry name" value="YceI"/>
    <property type="match status" value="1"/>
</dbReference>
<protein>
    <submittedName>
        <fullName evidence="3">YceI family protein</fullName>
    </submittedName>
</protein>
<dbReference type="Gene3D" id="2.40.128.110">
    <property type="entry name" value="Lipid/polyisoprenoid-binding, YceI-like"/>
    <property type="match status" value="1"/>
</dbReference>
<dbReference type="RefSeq" id="WP_341413003.1">
    <property type="nucleotide sequence ID" value="NZ_JBBUTH010000011.1"/>
</dbReference>
<proteinExistence type="predicted"/>
<organism evidence="3 4">
    <name type="scientific">Pseudaquabacterium inlustre</name>
    <dbReference type="NCBI Taxonomy" id="2984192"/>
    <lineage>
        <taxon>Bacteria</taxon>
        <taxon>Pseudomonadati</taxon>
        <taxon>Pseudomonadota</taxon>
        <taxon>Betaproteobacteria</taxon>
        <taxon>Burkholderiales</taxon>
        <taxon>Sphaerotilaceae</taxon>
        <taxon>Pseudaquabacterium</taxon>
    </lineage>
</organism>
<accession>A0ABU9CN63</accession>
<feature type="domain" description="Lipid/polyisoprenoid-binding YceI-like" evidence="2">
    <location>
        <begin position="26"/>
        <end position="190"/>
    </location>
</feature>
<dbReference type="Pfam" id="PF04264">
    <property type="entry name" value="YceI"/>
    <property type="match status" value="1"/>
</dbReference>
<comment type="caution">
    <text evidence="3">The sequence shown here is derived from an EMBL/GenBank/DDBJ whole genome shotgun (WGS) entry which is preliminary data.</text>
</comment>
<evidence type="ECO:0000256" key="1">
    <source>
        <dbReference type="SAM" id="SignalP"/>
    </source>
</evidence>
<dbReference type="EMBL" id="JBBUTH010000011">
    <property type="protein sequence ID" value="MEK8053262.1"/>
    <property type="molecule type" value="Genomic_DNA"/>
</dbReference>
<feature type="signal peptide" evidence="1">
    <location>
        <begin position="1"/>
        <end position="22"/>
    </location>
</feature>
<dbReference type="InterPro" id="IPR036761">
    <property type="entry name" value="TTHA0802/YceI-like_sf"/>
</dbReference>
<evidence type="ECO:0000313" key="4">
    <source>
        <dbReference type="Proteomes" id="UP001365405"/>
    </source>
</evidence>
<keyword evidence="1" id="KW-0732">Signal</keyword>
<dbReference type="Proteomes" id="UP001365405">
    <property type="component" value="Unassembled WGS sequence"/>
</dbReference>
<dbReference type="InterPro" id="IPR007372">
    <property type="entry name" value="Lipid/polyisoprenoid-bd_YceI"/>
</dbReference>
<evidence type="ECO:0000259" key="2">
    <source>
        <dbReference type="SMART" id="SM00867"/>
    </source>
</evidence>
<reference evidence="3 4" key="1">
    <citation type="submission" date="2024-04" db="EMBL/GenBank/DDBJ databases">
        <title>Novel species of the genus Ideonella isolated from streams.</title>
        <authorList>
            <person name="Lu H."/>
        </authorList>
    </citation>
    <scope>NUCLEOTIDE SEQUENCE [LARGE SCALE GENOMIC DNA]</scope>
    <source>
        <strain evidence="3 4">DXS22W</strain>
    </source>
</reference>